<name>A0A7W7NR28_9SPHN</name>
<keyword evidence="2" id="KW-1185">Reference proteome</keyword>
<reference evidence="1 2" key="1">
    <citation type="submission" date="2020-08" db="EMBL/GenBank/DDBJ databases">
        <title>Functional genomics of gut bacteria from endangered species of beetles.</title>
        <authorList>
            <person name="Carlos-Shanley C."/>
        </authorList>
    </citation>
    <scope>NUCLEOTIDE SEQUENCE [LARGE SCALE GENOMIC DNA]</scope>
    <source>
        <strain evidence="1 2">S00224</strain>
    </source>
</reference>
<dbReference type="Pfam" id="PF07938">
    <property type="entry name" value="Fungal_lectin"/>
    <property type="match status" value="1"/>
</dbReference>
<accession>A0A7W7NR28</accession>
<organism evidence="1 2">
    <name type="scientific">Sphingomonas kyeonggiensis</name>
    <dbReference type="NCBI Taxonomy" id="1268553"/>
    <lineage>
        <taxon>Bacteria</taxon>
        <taxon>Pseudomonadati</taxon>
        <taxon>Pseudomonadota</taxon>
        <taxon>Alphaproteobacteria</taxon>
        <taxon>Sphingomonadales</taxon>
        <taxon>Sphingomonadaceae</taxon>
        <taxon>Sphingomonas</taxon>
    </lineage>
</organism>
<evidence type="ECO:0000313" key="1">
    <source>
        <dbReference type="EMBL" id="MBB4838458.1"/>
    </source>
</evidence>
<dbReference type="Proteomes" id="UP000575241">
    <property type="component" value="Unassembled WGS sequence"/>
</dbReference>
<dbReference type="AlphaFoldDB" id="A0A7W7NR28"/>
<dbReference type="InterPro" id="IPR012475">
    <property type="entry name" value="Fungal_lectin"/>
</dbReference>
<comment type="caution">
    <text evidence="1">The sequence shown here is derived from an EMBL/GenBank/DDBJ whole genome shotgun (WGS) entry which is preliminary data.</text>
</comment>
<dbReference type="SUPFAM" id="SSF89372">
    <property type="entry name" value="Fucose-specific lectin"/>
    <property type="match status" value="1"/>
</dbReference>
<evidence type="ECO:0000313" key="2">
    <source>
        <dbReference type="Proteomes" id="UP000575241"/>
    </source>
</evidence>
<dbReference type="Gene3D" id="2.120.10.70">
    <property type="entry name" value="Fucose-specific lectin"/>
    <property type="match status" value="1"/>
</dbReference>
<evidence type="ECO:0008006" key="3">
    <source>
        <dbReference type="Google" id="ProtNLM"/>
    </source>
</evidence>
<proteinExistence type="predicted"/>
<sequence>MADNPSFPVSTCAISWFDSNHALHIRVYSSDNYTITERCNDGNGWVTGASFPGQQASAITWADSAGQHIRLYVTGNDLTTEYCSDPGSSGWTKGQYTQP</sequence>
<protein>
    <recommendedName>
        <fullName evidence="3">Fucose-binding lectin protein</fullName>
    </recommendedName>
</protein>
<gene>
    <name evidence="1" type="ORF">HNP52_001509</name>
</gene>
<dbReference type="RefSeq" id="WP_184164624.1">
    <property type="nucleotide sequence ID" value="NZ_JACHLN010000001.1"/>
</dbReference>
<dbReference type="EMBL" id="JACHLN010000001">
    <property type="protein sequence ID" value="MBB4838458.1"/>
    <property type="molecule type" value="Genomic_DNA"/>
</dbReference>